<evidence type="ECO:0000256" key="13">
    <source>
        <dbReference type="PROSITE-ProRule" id="PRU00267"/>
    </source>
</evidence>
<keyword evidence="10" id="KW-0805">Transcription regulation</keyword>
<dbReference type="GO" id="GO:0044666">
    <property type="term" value="C:MLL3/4 complex"/>
    <property type="evidence" value="ECO:0007669"/>
    <property type="project" value="TreeGrafter"/>
</dbReference>
<dbReference type="GO" id="GO:0003713">
    <property type="term" value="F:transcription coactivator activity"/>
    <property type="evidence" value="ECO:0007669"/>
    <property type="project" value="TreeGrafter"/>
</dbReference>
<keyword evidence="8" id="KW-0862">Zinc</keyword>
<dbReference type="SMART" id="SM00249">
    <property type="entry name" value="PHD"/>
    <property type="match status" value="1"/>
</dbReference>
<dbReference type="GO" id="GO:0032259">
    <property type="term" value="P:methylation"/>
    <property type="evidence" value="ECO:0007669"/>
    <property type="project" value="UniProtKB-KW"/>
</dbReference>
<dbReference type="GO" id="GO:0042800">
    <property type="term" value="F:histone H3K4 methyltransferase activity"/>
    <property type="evidence" value="ECO:0007669"/>
    <property type="project" value="TreeGrafter"/>
</dbReference>
<evidence type="ECO:0000256" key="6">
    <source>
        <dbReference type="ARBA" id="ARBA00022737"/>
    </source>
</evidence>
<evidence type="ECO:0000256" key="14">
    <source>
        <dbReference type="SAM" id="Coils"/>
    </source>
</evidence>
<dbReference type="FunFam" id="3.30.40.10:FF:000002">
    <property type="entry name" value="Histone-lysine N-methyltransferase"/>
    <property type="match status" value="1"/>
</dbReference>
<name>A0A1I7TLY3_9PELO</name>
<keyword evidence="3" id="KW-0808">Transferase</keyword>
<dbReference type="GO" id="GO:0005700">
    <property type="term" value="C:polytene chromosome"/>
    <property type="evidence" value="ECO:0007669"/>
    <property type="project" value="UniProtKB-ARBA"/>
</dbReference>
<feature type="compositionally biased region" description="Basic residues" evidence="15">
    <location>
        <begin position="497"/>
        <end position="509"/>
    </location>
</feature>
<keyword evidence="6" id="KW-0677">Repeat</keyword>
<dbReference type="WBParaSite" id="Csp11.Scaffold628.g7224.t1">
    <property type="protein sequence ID" value="Csp11.Scaffold628.g7224.t1"/>
    <property type="gene ID" value="Csp11.Scaffold628.g7224"/>
</dbReference>
<dbReference type="PROSITE" id="PS51542">
    <property type="entry name" value="FYRN"/>
    <property type="match status" value="1"/>
</dbReference>
<feature type="domain" description="HMG box" evidence="16">
    <location>
        <begin position="85"/>
        <end position="151"/>
    </location>
</feature>
<sequence length="1326" mass="150621">MNIKQERPDGGYGPTTFNLDQKPSTSAGPSGALGSHEGLQPGMNPNNFAQHAPGVRTAIARSSSQNDTPDRYQFSARWEEDEPAGLSATTAAVLYANERHPKLKESHPVWSERVKQIQKLWRNLSSEDRQEYVNRARDNRTKSGSKPRPRRNNAQSTNSVDSPTIQSSAPHQFGFKVPTNPGNPALSSMPSSSFAPRPPSQPSSSSNVFGSSDQLPQSKQIAITCELNPKDYQHYQELKRSKLDRERLIVSLEEQLNKARKQKKNLAAKKRQMVKTQMAAPDYDGHTIDLNDVDQQIFVQLTDHIKATQAEMENSKRNLKTHEGILRSFEDSHNVLRMECNVTPRMIELTKLRDQQYANHAEQMLAQQGQAQGLGQIPHHGPMGGQVSVPLPLLQQQQQQRMMHMQGMMRPGPGPFMIRQQPGGQQMLIQQQQEMHRRMMLHQMRQIRPVLGGVRYDEITDPTMKDAYECLDAMLFDVHQHVESQRDPQNGPPHGPPHGHPHGPHHPHMLQRMMQHPGGPPGPRLIMPGHLPPGQIPQLHPGPPMGQQPPPITPQSAQPTLPSEDGPKPKKKRTQQKKTTTGLTIGNEYDTWIETIRARFRLCPKIPKIQREPRLNQTGCEFVKHGLTRMSVVRQRKPLIGEFGAMSVRGGTRMFGNEERNKKVLTFNDVNLYQVEPQIRVMALYNNPMPPSEDTVLQDEMDVNVSLNPNSVLQRMFNKRQVSRDHIRTRARYNDESKAPVDPERNMFYQELEEEEDVTVELVFNTNDITQESSEEEKKDLCHKLQEQIRDLLAIKEEVPWKMEDTPPESPASISPEPEASYGVRQTTSTSRASRAPSASVEKEIKREEDEDMPLAHVLREVKREEIDSSQPHECKNCHKVIGVVSTELRFKMDKLGVLPTEATIEEKEEVASFCSKKCYYEFMSDSRNALTHEELNVAESHVSEEIYNKLKQTLSESIVKAINQRQKPPAPSTSSSSLFGNAELLISPKDTRYMMDEGKRESITLVPVSSLIGAAESKKETPCPQIAAGKDWKTYTKDICDSFDDIENENKRATLEPKLGVPHPPYELDKRICVFCGSVGDGETSGCGRLISLTEYYWVHVNCALWSSEVFENTKDGSLTNVDHAVVRAAQTACNHCKRPGASVKCHKMACGTNYHILCALENNGYLIKDKTFICKLHDKVPNHVIMHQIDALRKVYVKRDENSMLMRLFDLSEGSKLCLRLGAFTFYKLGSVSPKQIKFLHNKEYIFPNGYRVTRLFWSPDKYQERMLFECSIECENEDNALPVFRVKSLEDKNMTMYRILQQEHGKRYLVASRNYEKSIKESN</sequence>
<dbReference type="PANTHER" id="PTHR45888:SF6">
    <property type="entry name" value="HL01030P-RELATED"/>
    <property type="match status" value="1"/>
</dbReference>
<dbReference type="SMART" id="SM00541">
    <property type="entry name" value="FYRN"/>
    <property type="match status" value="1"/>
</dbReference>
<keyword evidence="18" id="KW-1185">Reference proteome</keyword>
<dbReference type="Pfam" id="PF09011">
    <property type="entry name" value="HMG_box_2"/>
    <property type="match status" value="1"/>
</dbReference>
<evidence type="ECO:0000256" key="1">
    <source>
        <dbReference type="ARBA" id="ARBA00004123"/>
    </source>
</evidence>
<feature type="region of interest" description="Disordered" evidence="15">
    <location>
        <begin position="1"/>
        <end position="85"/>
    </location>
</feature>
<keyword evidence="12 13" id="KW-0539">Nucleus</keyword>
<feature type="compositionally biased region" description="Pro residues" evidence="15">
    <location>
        <begin position="530"/>
        <end position="553"/>
    </location>
</feature>
<accession>A0A1I7TLY3</accession>
<dbReference type="PROSITE" id="PS50118">
    <property type="entry name" value="HMG_BOX_2"/>
    <property type="match status" value="1"/>
</dbReference>
<evidence type="ECO:0000256" key="15">
    <source>
        <dbReference type="SAM" id="MobiDB-lite"/>
    </source>
</evidence>
<keyword evidence="4" id="KW-0949">S-adenosyl-L-methionine</keyword>
<evidence type="ECO:0000256" key="2">
    <source>
        <dbReference type="ARBA" id="ARBA00022603"/>
    </source>
</evidence>
<evidence type="ECO:0000256" key="10">
    <source>
        <dbReference type="ARBA" id="ARBA00023015"/>
    </source>
</evidence>
<feature type="coiled-coil region" evidence="14">
    <location>
        <begin position="235"/>
        <end position="325"/>
    </location>
</feature>
<dbReference type="PROSITE" id="PS51805">
    <property type="entry name" value="EPHD"/>
    <property type="match status" value="1"/>
</dbReference>
<dbReference type="Gene3D" id="3.30.160.360">
    <property type="match status" value="1"/>
</dbReference>
<proteinExistence type="predicted"/>
<feature type="DNA-binding region" description="HMG box" evidence="13">
    <location>
        <begin position="85"/>
        <end position="151"/>
    </location>
</feature>
<feature type="compositionally biased region" description="Basic and acidic residues" evidence="15">
    <location>
        <begin position="131"/>
        <end position="141"/>
    </location>
</feature>
<dbReference type="GO" id="GO:0008270">
    <property type="term" value="F:zinc ion binding"/>
    <property type="evidence" value="ECO:0007669"/>
    <property type="project" value="UniProtKB-KW"/>
</dbReference>
<feature type="compositionally biased region" description="Low complexity" evidence="15">
    <location>
        <begin position="811"/>
        <end position="840"/>
    </location>
</feature>
<keyword evidence="2" id="KW-0489">Methyltransferase</keyword>
<keyword evidence="5" id="KW-0479">Metal-binding</keyword>
<dbReference type="PANTHER" id="PTHR45888">
    <property type="entry name" value="HL01030P-RELATED"/>
    <property type="match status" value="1"/>
</dbReference>
<dbReference type="InterPro" id="IPR013083">
    <property type="entry name" value="Znf_RING/FYVE/PHD"/>
</dbReference>
<feature type="region of interest" description="Disordered" evidence="15">
    <location>
        <begin position="801"/>
        <end position="848"/>
    </location>
</feature>
<dbReference type="Proteomes" id="UP000095282">
    <property type="component" value="Unplaced"/>
</dbReference>
<evidence type="ECO:0000256" key="5">
    <source>
        <dbReference type="ARBA" id="ARBA00022723"/>
    </source>
</evidence>
<dbReference type="SUPFAM" id="SSF47095">
    <property type="entry name" value="HMG-box"/>
    <property type="match status" value="1"/>
</dbReference>
<dbReference type="InterPro" id="IPR036910">
    <property type="entry name" value="HMG_box_dom_sf"/>
</dbReference>
<dbReference type="GO" id="GO:0003677">
    <property type="term" value="F:DNA binding"/>
    <property type="evidence" value="ECO:0007669"/>
    <property type="project" value="UniProtKB-UniRule"/>
</dbReference>
<dbReference type="InterPro" id="IPR009071">
    <property type="entry name" value="HMG_box_dom"/>
</dbReference>
<keyword evidence="7" id="KW-0863">Zinc-finger</keyword>
<dbReference type="Pfam" id="PF05964">
    <property type="entry name" value="FYRN"/>
    <property type="match status" value="1"/>
</dbReference>
<feature type="region of interest" description="Disordered" evidence="15">
    <location>
        <begin position="482"/>
        <end position="582"/>
    </location>
</feature>
<feature type="region of interest" description="Disordered" evidence="15">
    <location>
        <begin position="131"/>
        <end position="215"/>
    </location>
</feature>
<comment type="subcellular location">
    <subcellularLocation>
        <location evidence="1">Nucleus</location>
    </subcellularLocation>
</comment>
<reference evidence="19" key="1">
    <citation type="submission" date="2016-11" db="UniProtKB">
        <authorList>
            <consortium name="WormBaseParasite"/>
        </authorList>
    </citation>
    <scope>IDENTIFICATION</scope>
</reference>
<evidence type="ECO:0000256" key="4">
    <source>
        <dbReference type="ARBA" id="ARBA00022691"/>
    </source>
</evidence>
<evidence type="ECO:0000256" key="9">
    <source>
        <dbReference type="ARBA" id="ARBA00022853"/>
    </source>
</evidence>
<evidence type="ECO:0000256" key="12">
    <source>
        <dbReference type="ARBA" id="ARBA00023242"/>
    </source>
</evidence>
<protein>
    <submittedName>
        <fullName evidence="19">HMG box domain-containing protein</fullName>
    </submittedName>
</protein>
<keyword evidence="11" id="KW-0804">Transcription</keyword>
<feature type="domain" description="PHD-type" evidence="17">
    <location>
        <begin position="1071"/>
        <end position="1180"/>
    </location>
</feature>
<dbReference type="Gene3D" id="1.10.30.10">
    <property type="entry name" value="High mobility group box domain"/>
    <property type="match status" value="1"/>
</dbReference>
<evidence type="ECO:0000313" key="19">
    <source>
        <dbReference type="WBParaSite" id="Csp11.Scaffold628.g7224.t1"/>
    </source>
</evidence>
<dbReference type="InterPro" id="IPR001965">
    <property type="entry name" value="Znf_PHD"/>
</dbReference>
<keyword evidence="14" id="KW-0175">Coiled coil</keyword>
<organism evidence="18 19">
    <name type="scientific">Caenorhabditis tropicalis</name>
    <dbReference type="NCBI Taxonomy" id="1561998"/>
    <lineage>
        <taxon>Eukaryota</taxon>
        <taxon>Metazoa</taxon>
        <taxon>Ecdysozoa</taxon>
        <taxon>Nematoda</taxon>
        <taxon>Chromadorea</taxon>
        <taxon>Rhabditida</taxon>
        <taxon>Rhabditina</taxon>
        <taxon>Rhabditomorpha</taxon>
        <taxon>Rhabditoidea</taxon>
        <taxon>Rhabditidae</taxon>
        <taxon>Peloderinae</taxon>
        <taxon>Caenorhabditis</taxon>
    </lineage>
</organism>
<evidence type="ECO:0000256" key="8">
    <source>
        <dbReference type="ARBA" id="ARBA00022833"/>
    </source>
</evidence>
<evidence type="ECO:0000256" key="3">
    <source>
        <dbReference type="ARBA" id="ARBA00022679"/>
    </source>
</evidence>
<evidence type="ECO:0000256" key="7">
    <source>
        <dbReference type="ARBA" id="ARBA00022771"/>
    </source>
</evidence>
<dbReference type="InterPro" id="IPR003888">
    <property type="entry name" value="FYrich_N"/>
</dbReference>
<keyword evidence="9" id="KW-0156">Chromatin regulator</keyword>
<dbReference type="SMART" id="SM00398">
    <property type="entry name" value="HMG"/>
    <property type="match status" value="1"/>
</dbReference>
<dbReference type="GO" id="GO:0045944">
    <property type="term" value="P:positive regulation of transcription by RNA polymerase II"/>
    <property type="evidence" value="ECO:0007669"/>
    <property type="project" value="TreeGrafter"/>
</dbReference>
<evidence type="ECO:0000313" key="18">
    <source>
        <dbReference type="Proteomes" id="UP000095282"/>
    </source>
</evidence>
<keyword evidence="13" id="KW-0238">DNA-binding</keyword>
<evidence type="ECO:0000256" key="11">
    <source>
        <dbReference type="ARBA" id="ARBA00023163"/>
    </source>
</evidence>
<feature type="compositionally biased region" description="Polar residues" evidence="15">
    <location>
        <begin position="152"/>
        <end position="170"/>
    </location>
</feature>
<feature type="compositionally biased region" description="Low complexity" evidence="15">
    <location>
        <begin position="202"/>
        <end position="212"/>
    </location>
</feature>
<evidence type="ECO:0000259" key="17">
    <source>
        <dbReference type="PROSITE" id="PS51805"/>
    </source>
</evidence>
<dbReference type="InterPro" id="IPR034732">
    <property type="entry name" value="EPHD"/>
</dbReference>
<feature type="compositionally biased region" description="Polar residues" evidence="15">
    <location>
        <begin position="15"/>
        <end position="28"/>
    </location>
</feature>
<dbReference type="Pfam" id="PF13832">
    <property type="entry name" value="zf-HC5HC2H_2"/>
    <property type="match status" value="1"/>
</dbReference>
<evidence type="ECO:0000259" key="16">
    <source>
        <dbReference type="PROSITE" id="PS50118"/>
    </source>
</evidence>
<dbReference type="STRING" id="1561998.A0A1I7TLY3"/>
<dbReference type="eggNOG" id="KOG4443">
    <property type="taxonomic scope" value="Eukaryota"/>
</dbReference>
<dbReference type="Gene3D" id="3.30.40.10">
    <property type="entry name" value="Zinc/RING finger domain, C3HC4 (zinc finger)"/>
    <property type="match status" value="1"/>
</dbReference>